<dbReference type="CDD" id="cd23767">
    <property type="entry name" value="IQCD"/>
    <property type="match status" value="1"/>
</dbReference>
<dbReference type="InterPro" id="IPR036691">
    <property type="entry name" value="Endo/exonu/phosph_ase_sf"/>
</dbReference>
<feature type="compositionally biased region" description="Low complexity" evidence="2">
    <location>
        <begin position="964"/>
        <end position="975"/>
    </location>
</feature>
<keyword evidence="1" id="KW-0862">Zinc</keyword>
<evidence type="ECO:0000259" key="3">
    <source>
        <dbReference type="PROSITE" id="PS50103"/>
    </source>
</evidence>
<keyword evidence="5" id="KW-1185">Reference proteome</keyword>
<feature type="zinc finger region" description="C3H1-type" evidence="1">
    <location>
        <begin position="2095"/>
        <end position="2122"/>
    </location>
</feature>
<feature type="zinc finger region" description="C3H1-type" evidence="1">
    <location>
        <begin position="2132"/>
        <end position="2154"/>
    </location>
</feature>
<evidence type="ECO:0000313" key="5">
    <source>
        <dbReference type="Proteomes" id="UP001189429"/>
    </source>
</evidence>
<dbReference type="SMART" id="SM00356">
    <property type="entry name" value="ZnF_C3H1"/>
    <property type="match status" value="3"/>
</dbReference>
<feature type="compositionally biased region" description="Low complexity" evidence="2">
    <location>
        <begin position="1114"/>
        <end position="1126"/>
    </location>
</feature>
<feature type="region of interest" description="Disordered" evidence="2">
    <location>
        <begin position="2332"/>
        <end position="2357"/>
    </location>
</feature>
<dbReference type="InterPro" id="IPR000571">
    <property type="entry name" value="Znf_CCCH"/>
</dbReference>
<feature type="compositionally biased region" description="Pro residues" evidence="2">
    <location>
        <begin position="1039"/>
        <end position="1049"/>
    </location>
</feature>
<dbReference type="Proteomes" id="UP001189429">
    <property type="component" value="Unassembled WGS sequence"/>
</dbReference>
<dbReference type="Gene3D" id="3.30.1370.210">
    <property type="match status" value="1"/>
</dbReference>
<feature type="compositionally biased region" description="Basic and acidic residues" evidence="2">
    <location>
        <begin position="1819"/>
        <end position="1949"/>
    </location>
</feature>
<sequence>MDAVLDPFEELAELDAHIDFAVSEQCATAPPETLSSVGGDEAAQTVDPVVWDPGQPRRATRSDPDAAPPETLSSVGSDETAQAVDVHVVQEPGGPSPKANPDAAPPKTQSLVGGDEMAKAVDTPAGKGPWKPSSPRADPSPAYQGEGPTKPPLSDHSLFFSNITQWGPQSEKWLAGPGTQYQMVALVETHISPGKAPPIYDKLAADGWGISSTTATPTSRSDGGNTGGEIILSRYHVQATTFNHLRDLAISQRRPDPFHGFTPMVWHRRSGNLVVIAAYLEPRRQIEGAVHDKLLSLGAFVTMLTDPWIILADWNMTPEQLAATEWLAKWNATIVRAPGSATCDKGQGLTLDFALVKTGIEHTISIRQCPTVPWATHVGLEVRAGSADPWWYQSIDAPKSFPIVDRPRIPPDPNSKTAIKKRKTAEARAARLRDLPPELQQAAAQLQPQDEPAAQEPIPYAIPMDLWEKQWQEAVPTRCKQPHAHFAYRHWVHDADVLNLKYAKWVTALENTMISHHQIDPKEAAAYTGRAQGYQLSWKKTAAAPGRVHVHDPHSEWWAITLTLIKRYAALHDKPKHTALMQQQATIIQQRADHFNTHMHDLQFEKDEDTIFRWFALVWAPHLDKDDTYDLVTITATWASRALSAALAKSKRAYGAWLAQQWKHRPGVLHAHVKPAPARRIEAYTANLTIADPTAIMDNKKQQWQQVWQATETSDDILQALSKAKAAAAHQPLEPITAEIDLATSIDYQNQQSKLMQRTKDGYIEEWNLPPADDPDLLDAGIHTVLQDLSEDLHRLLWTQAATHAHGDTLAGGADMVTIRIEQRRFLANGDFSDWALNNTIISGGQWTRDRLHNAGYQIDRNCDRCSAGQAASEVRIRMEISGWEFGISCRIDLAVLWSRGPRVISGKAIHPSHTLATIPKWQMFFCVKCGHTATHQARGPRDPAGQAAQPGSRLPEIPGASGGRARAQEAGAELPPLPAPARVPAAQALPAELQEAPGAPRQPQDPNGGQIEWARQTSGSPASRPGAEAQAVPQQAAPGPPRELPPIQQPLQAAAPPPQPLQQPEQQLHHPPELQHQATQQQQPVHEQAPVQQQQTLRQQQQQPQQHVESRRSQAAAARAGASPDAAREQTPKRASVAAVEDLGPSNMAATRAGSPPPLLVMGRDGRERRSKVSDMPSTMNPQDPRGPRRQVNGRRVNRGAGLGAVAGQLRDRATENAAVGKAKRTKVEDGAGHDAESRLLRRTMIMKIQAAWRQYIRSKKSAKEAEQARHRAATRIQARWRAWIVRHRKRAKAAIAIQRVARGFTLRLKAKRRKAAITIQRHFLGNIERRRLKKLHRAATEIQARFRGTGQRKRYQMLRMKTKHAVEVLHGFYHLIQAKKRFNALLAESNAEAEKQAAAVSIQKVFRAHKSRQSTMELRLKVRGDERHLRAVLTVQAFVRRKAAQRVMQRMRKNKIQELSNAATRIRAHWLKYMHLKRYRELRAEFKTHVPSVLVLQRYARGYLVRMRMWRDAIRAEEELWAAVEIQRCWRGYCGRLKWEMEYETVWSREAAVRRLQRHVRGWLSRTRAHRIRKRRARADFERARRRFKAAQRIQALARGRAGRRRVAELRGRKDQAATTVQRIFRGRRKRIEMRHQVVDRRTTQIQALARGFLVRRRRARFEAKGGHTALTPRLEDHGADLRAALTVRNTFIEFDEAGVEDALREGLWGRQASEPAKLCGRQVSDQTTSASGGAGPGGSDQEDSSQIAQYLASSAFRSQAAALGNFETAALALVLPEAPAAVQGYTPLATPGLCRPTMPAELRARSRSRSRGGGEPPRRSPDAADRGRDADRARDADRRDAERREDRRDGDRRDRDGDRRDRDRRDGDRRDGDRRDGDRREGERREGDRREGERREGDRRDGERRDGDRREGDRRDGERRDGERREGERPRDSDRRERSKERERERSRGRRGRSRERSRERDGEREPGRDKNRDGRDGDWRYRDGARERDRSSDDKGRKEKDRADEKGGKTESGKPEADAATRRRERKSKWGQEAEEPPAAAPAPASGPTALAPLPPGLMKPSMCMLFTQGLCTKGDQCTGAHNLRDLAPGGLKPKLCPSYGQGRCPRGEICIYAHGPHELPPGFKCSMCSNWKKGDCRRQAICPNAHGDEELAFFKKMIQEHALKTAQKATQMLSPHLLQAAQLKLAACGGGQQPGSVASLAAAAALLKAKGGGDPPPMMRPPGEVLALTASADIPKKPSGLPFVPPSAINAPRPHERRSPPKTFQQGQKIAPGHRRPNSSRCLLGSPGRSTGPEGYFLALWKARVRVRALAVWIPGRDPADTRYRTDARSARGLPRESVPHPEGRGPRARPARPRYGYVFAHKRPTGLPFVPPSAINAPRPRRHTKCARWAQTYACAMCASNPQGRCAHRNVAGVFWPDRWAYFKRCVLRVPVENRSPGGA</sequence>
<organism evidence="4 5">
    <name type="scientific">Prorocentrum cordatum</name>
    <dbReference type="NCBI Taxonomy" id="2364126"/>
    <lineage>
        <taxon>Eukaryota</taxon>
        <taxon>Sar</taxon>
        <taxon>Alveolata</taxon>
        <taxon>Dinophyceae</taxon>
        <taxon>Prorocentrales</taxon>
        <taxon>Prorocentraceae</taxon>
        <taxon>Prorocentrum</taxon>
    </lineage>
</organism>
<feature type="domain" description="C3H1-type" evidence="3">
    <location>
        <begin position="2095"/>
        <end position="2122"/>
    </location>
</feature>
<feature type="region of interest" description="Disordered" evidence="2">
    <location>
        <begin position="997"/>
        <end position="1236"/>
    </location>
</feature>
<dbReference type="Pfam" id="PF00612">
    <property type="entry name" value="IQ"/>
    <property type="match status" value="6"/>
</dbReference>
<keyword evidence="1" id="KW-0863">Zinc-finger</keyword>
<feature type="compositionally biased region" description="Polar residues" evidence="2">
    <location>
        <begin position="71"/>
        <end position="80"/>
    </location>
</feature>
<feature type="compositionally biased region" description="Basic residues" evidence="2">
    <location>
        <begin position="1189"/>
        <end position="1199"/>
    </location>
</feature>
<protein>
    <recommendedName>
        <fullName evidence="3">C3H1-type domain-containing protein</fullName>
    </recommendedName>
</protein>
<evidence type="ECO:0000256" key="1">
    <source>
        <dbReference type="PROSITE-ProRule" id="PRU00723"/>
    </source>
</evidence>
<feature type="compositionally biased region" description="Low complexity" evidence="2">
    <location>
        <begin position="1026"/>
        <end position="1038"/>
    </location>
</feature>
<feature type="region of interest" description="Disordered" evidence="2">
    <location>
        <begin position="30"/>
        <end position="156"/>
    </location>
</feature>
<dbReference type="SUPFAM" id="SSF56219">
    <property type="entry name" value="DNase I-like"/>
    <property type="match status" value="1"/>
</dbReference>
<evidence type="ECO:0000313" key="4">
    <source>
        <dbReference type="EMBL" id="CAK0811185.1"/>
    </source>
</evidence>
<dbReference type="SMART" id="SM00015">
    <property type="entry name" value="IQ"/>
    <property type="match status" value="11"/>
</dbReference>
<feature type="compositionally biased region" description="Basic and acidic residues" evidence="2">
    <location>
        <begin position="1227"/>
        <end position="1236"/>
    </location>
</feature>
<dbReference type="PANTHER" id="PTHR22706">
    <property type="entry name" value="ASSEMBLY FACTOR FOR SPINDLE MICROTUBULES"/>
    <property type="match status" value="1"/>
</dbReference>
<feature type="region of interest" description="Disordered" evidence="2">
    <location>
        <begin position="1720"/>
        <end position="1748"/>
    </location>
</feature>
<dbReference type="PANTHER" id="PTHR22706:SF2">
    <property type="entry name" value="SFI1 SPINDLE BODY DOMAIN-CONTAINING PROTEIN"/>
    <property type="match status" value="1"/>
</dbReference>
<dbReference type="PROSITE" id="PS50103">
    <property type="entry name" value="ZF_C3H1"/>
    <property type="match status" value="3"/>
</dbReference>
<comment type="caution">
    <text evidence="4">The sequence shown here is derived from an EMBL/GenBank/DDBJ whole genome shotgun (WGS) entry which is preliminary data.</text>
</comment>
<dbReference type="Gene3D" id="1.20.5.190">
    <property type="match status" value="3"/>
</dbReference>
<proteinExistence type="predicted"/>
<keyword evidence="1" id="KW-0479">Metal-binding</keyword>
<dbReference type="InterPro" id="IPR051185">
    <property type="entry name" value="ASPM"/>
</dbReference>
<evidence type="ECO:0000256" key="2">
    <source>
        <dbReference type="SAM" id="MobiDB-lite"/>
    </source>
</evidence>
<feature type="region of interest" description="Disordered" evidence="2">
    <location>
        <begin position="1791"/>
        <end position="2058"/>
    </location>
</feature>
<feature type="compositionally biased region" description="Basic and acidic residues" evidence="2">
    <location>
        <begin position="2332"/>
        <end position="2351"/>
    </location>
</feature>
<feature type="domain" description="C3H1-type" evidence="3">
    <location>
        <begin position="2132"/>
        <end position="2154"/>
    </location>
</feature>
<feature type="compositionally biased region" description="Basic and acidic residues" evidence="2">
    <location>
        <begin position="1958"/>
        <end position="2036"/>
    </location>
</feature>
<feature type="zinc finger region" description="C3H1-type" evidence="1">
    <location>
        <begin position="2062"/>
        <end position="2089"/>
    </location>
</feature>
<dbReference type="EMBL" id="CAUYUJ010004847">
    <property type="protein sequence ID" value="CAK0811185.1"/>
    <property type="molecule type" value="Genomic_DNA"/>
</dbReference>
<feature type="compositionally biased region" description="Low complexity" evidence="2">
    <location>
        <begin position="2046"/>
        <end position="2056"/>
    </location>
</feature>
<accession>A0ABN9R0C7</accession>
<feature type="region of interest" description="Disordered" evidence="2">
    <location>
        <begin position="2253"/>
        <end position="2292"/>
    </location>
</feature>
<dbReference type="PROSITE" id="PS50096">
    <property type="entry name" value="IQ"/>
    <property type="match status" value="11"/>
</dbReference>
<dbReference type="InterPro" id="IPR000048">
    <property type="entry name" value="IQ_motif_EF-hand-BS"/>
</dbReference>
<gene>
    <name evidence="4" type="ORF">PCOR1329_LOCUS15894</name>
</gene>
<feature type="domain" description="C3H1-type" evidence="3">
    <location>
        <begin position="2062"/>
        <end position="2089"/>
    </location>
</feature>
<feature type="compositionally biased region" description="Basic and acidic residues" evidence="2">
    <location>
        <begin position="1165"/>
        <end position="1174"/>
    </location>
</feature>
<name>A0ABN9R0C7_9DINO</name>
<feature type="compositionally biased region" description="Low complexity" evidence="2">
    <location>
        <begin position="1075"/>
        <end position="1107"/>
    </location>
</feature>
<reference evidence="4" key="1">
    <citation type="submission" date="2023-10" db="EMBL/GenBank/DDBJ databases">
        <authorList>
            <person name="Chen Y."/>
            <person name="Shah S."/>
            <person name="Dougan E. K."/>
            <person name="Thang M."/>
            <person name="Chan C."/>
        </authorList>
    </citation>
    <scope>NUCLEOTIDE SEQUENCE [LARGE SCALE GENOMIC DNA]</scope>
</reference>
<feature type="region of interest" description="Disordered" evidence="2">
    <location>
        <begin position="935"/>
        <end position="981"/>
    </location>
</feature>